<dbReference type="AlphaFoldDB" id="A0A922LII9"/>
<comment type="caution">
    <text evidence="1">The sequence shown here is derived from an EMBL/GenBank/DDBJ whole genome shotgun (WGS) entry which is preliminary data.</text>
</comment>
<gene>
    <name evidence="1" type="ORF">MS3_00007098</name>
</gene>
<protein>
    <submittedName>
        <fullName evidence="1">Uncharacterized protein</fullName>
    </submittedName>
</protein>
<evidence type="ECO:0000313" key="2">
    <source>
        <dbReference type="Proteomes" id="UP000471633"/>
    </source>
</evidence>
<evidence type="ECO:0000313" key="1">
    <source>
        <dbReference type="EMBL" id="KAH9586040.1"/>
    </source>
</evidence>
<proteinExistence type="predicted"/>
<keyword evidence="2" id="KW-1185">Reference proteome</keyword>
<dbReference type="EMBL" id="AMPZ03000004">
    <property type="protein sequence ID" value="KAH9586040.1"/>
    <property type="molecule type" value="Genomic_DNA"/>
</dbReference>
<dbReference type="CTD" id="75577612"/>
<sequence>MEPTPSCSLFPFRPVYACIPIRDSLITFYGIVLDIRLPRQCSVNLLNGISICCRTPDVYKNFTENILNDSLYLNFILPRNLTYMIHNFVHPHSFHKRSV</sequence>
<dbReference type="KEGG" id="shx:MS3_00007098"/>
<dbReference type="RefSeq" id="XP_051068569.1">
    <property type="nucleotide sequence ID" value="XM_051215356.1"/>
</dbReference>
<name>A0A922LII9_SCHHA</name>
<dbReference type="GeneID" id="75577612"/>
<dbReference type="Proteomes" id="UP000471633">
    <property type="component" value="Unassembled WGS sequence"/>
</dbReference>
<reference evidence="1" key="3">
    <citation type="submission" date="2021-06" db="EMBL/GenBank/DDBJ databases">
        <title>Chromosome-level genome assembly for S. haematobium.</title>
        <authorList>
            <person name="Stroehlein A.J."/>
        </authorList>
    </citation>
    <scope>NUCLEOTIDE SEQUENCE</scope>
</reference>
<organism evidence="1 2">
    <name type="scientific">Schistosoma haematobium</name>
    <name type="common">Blood fluke</name>
    <dbReference type="NCBI Taxonomy" id="6185"/>
    <lineage>
        <taxon>Eukaryota</taxon>
        <taxon>Metazoa</taxon>
        <taxon>Spiralia</taxon>
        <taxon>Lophotrochozoa</taxon>
        <taxon>Platyhelminthes</taxon>
        <taxon>Trematoda</taxon>
        <taxon>Digenea</taxon>
        <taxon>Strigeidida</taxon>
        <taxon>Schistosomatoidea</taxon>
        <taxon>Schistosomatidae</taxon>
        <taxon>Schistosoma</taxon>
    </lineage>
</organism>
<reference evidence="1" key="4">
    <citation type="journal article" date="2022" name="PLoS Pathog.">
        <title>Chromosome-level genome of Schistosoma haematobium underpins genome-wide explorations of molecular variation.</title>
        <authorList>
            <person name="Stroehlein A.J."/>
            <person name="Korhonen P.K."/>
            <person name="Lee V.V."/>
            <person name="Ralph S.A."/>
            <person name="Mentink-Kane M."/>
            <person name="You H."/>
            <person name="McManus D.P."/>
            <person name="Tchuente L.T."/>
            <person name="Stothard J.R."/>
            <person name="Kaur P."/>
            <person name="Dudchenko O."/>
            <person name="Aiden E.L."/>
            <person name="Yang B."/>
            <person name="Yang H."/>
            <person name="Emery A.M."/>
            <person name="Webster B.L."/>
            <person name="Brindley P.J."/>
            <person name="Rollinson D."/>
            <person name="Chang B.C.H."/>
            <person name="Gasser R.B."/>
            <person name="Young N.D."/>
        </authorList>
    </citation>
    <scope>NUCLEOTIDE SEQUENCE</scope>
</reference>
<reference evidence="1" key="2">
    <citation type="journal article" date="2019" name="Gigascience">
        <title>High-quality Schistosoma haematobium genome achieved by single-molecule and long-range sequencing.</title>
        <authorList>
            <person name="Stroehlein A.J."/>
            <person name="Korhonen P.K."/>
            <person name="Chong T.M."/>
            <person name="Lim Y.L."/>
            <person name="Chan K.G."/>
            <person name="Webster B."/>
            <person name="Rollinson D."/>
            <person name="Brindley P.J."/>
            <person name="Gasser R.B."/>
            <person name="Young N.D."/>
        </authorList>
    </citation>
    <scope>NUCLEOTIDE SEQUENCE</scope>
</reference>
<reference evidence="1" key="1">
    <citation type="journal article" date="2012" name="Nat. Genet.">
        <title>Whole-genome sequence of Schistosoma haematobium.</title>
        <authorList>
            <person name="Young N.D."/>
            <person name="Jex A.R."/>
            <person name="Li B."/>
            <person name="Liu S."/>
            <person name="Yang L."/>
            <person name="Xiong Z."/>
            <person name="Li Y."/>
            <person name="Cantacessi C."/>
            <person name="Hall R.S."/>
            <person name="Xu X."/>
            <person name="Chen F."/>
            <person name="Wu X."/>
            <person name="Zerlotini A."/>
            <person name="Oliveira G."/>
            <person name="Hofmann A."/>
            <person name="Zhang G."/>
            <person name="Fang X."/>
            <person name="Kang Y."/>
            <person name="Campbell B.E."/>
            <person name="Loukas A."/>
            <person name="Ranganathan S."/>
            <person name="Rollinson D."/>
            <person name="Rinaldi G."/>
            <person name="Brindley P.J."/>
            <person name="Yang H."/>
            <person name="Wang J."/>
            <person name="Wang J."/>
            <person name="Gasser R.B."/>
        </authorList>
    </citation>
    <scope>NUCLEOTIDE SEQUENCE</scope>
</reference>
<accession>A0A922LII9</accession>